<keyword evidence="2" id="KW-1185">Reference proteome</keyword>
<evidence type="ECO:0000313" key="1">
    <source>
        <dbReference type="EMBL" id="GBN06548.1"/>
    </source>
</evidence>
<accession>A0A4Y2KW75</accession>
<dbReference type="AlphaFoldDB" id="A0A4Y2KW75"/>
<gene>
    <name evidence="1" type="ORF">AVEN_212777_1</name>
</gene>
<reference evidence="1 2" key="1">
    <citation type="journal article" date="2019" name="Sci. Rep.">
        <title>Orb-weaving spider Araneus ventricosus genome elucidates the spidroin gene catalogue.</title>
        <authorList>
            <person name="Kono N."/>
            <person name="Nakamura H."/>
            <person name="Ohtoshi R."/>
            <person name="Moran D.A.P."/>
            <person name="Shinohara A."/>
            <person name="Yoshida Y."/>
            <person name="Fujiwara M."/>
            <person name="Mori M."/>
            <person name="Tomita M."/>
            <person name="Arakawa K."/>
        </authorList>
    </citation>
    <scope>NUCLEOTIDE SEQUENCE [LARGE SCALE GENOMIC DNA]</scope>
</reference>
<dbReference type="Proteomes" id="UP000499080">
    <property type="component" value="Unassembled WGS sequence"/>
</dbReference>
<sequence>MVLFRTVYTDLILLDSPNCICDLMGDADHFTFDCSITKDCHLERPADAHKPTWYKALLGNKPTTRKLMKAFPISESICEIIKGEF</sequence>
<organism evidence="1 2">
    <name type="scientific">Araneus ventricosus</name>
    <name type="common">Orbweaver spider</name>
    <name type="synonym">Epeira ventricosa</name>
    <dbReference type="NCBI Taxonomy" id="182803"/>
    <lineage>
        <taxon>Eukaryota</taxon>
        <taxon>Metazoa</taxon>
        <taxon>Ecdysozoa</taxon>
        <taxon>Arthropoda</taxon>
        <taxon>Chelicerata</taxon>
        <taxon>Arachnida</taxon>
        <taxon>Araneae</taxon>
        <taxon>Araneomorphae</taxon>
        <taxon>Entelegynae</taxon>
        <taxon>Araneoidea</taxon>
        <taxon>Araneidae</taxon>
        <taxon>Araneus</taxon>
    </lineage>
</organism>
<comment type="caution">
    <text evidence="1">The sequence shown here is derived from an EMBL/GenBank/DDBJ whole genome shotgun (WGS) entry which is preliminary data.</text>
</comment>
<proteinExistence type="predicted"/>
<evidence type="ECO:0000313" key="2">
    <source>
        <dbReference type="Proteomes" id="UP000499080"/>
    </source>
</evidence>
<name>A0A4Y2KW75_ARAVE</name>
<dbReference type="EMBL" id="BGPR01005075">
    <property type="protein sequence ID" value="GBN06548.1"/>
    <property type="molecule type" value="Genomic_DNA"/>
</dbReference>
<protein>
    <submittedName>
        <fullName evidence="1">Uncharacterized protein</fullName>
    </submittedName>
</protein>